<evidence type="ECO:0000256" key="3">
    <source>
        <dbReference type="ARBA" id="ARBA00012918"/>
    </source>
</evidence>
<evidence type="ECO:0000256" key="1">
    <source>
        <dbReference type="ARBA" id="ARBA00011076"/>
    </source>
</evidence>
<proteinExistence type="inferred from homology"/>
<evidence type="ECO:0000256" key="2">
    <source>
        <dbReference type="ARBA" id="ARBA00011881"/>
    </source>
</evidence>
<feature type="binding site" evidence="6">
    <location>
        <position position="113"/>
    </location>
    <ligand>
        <name>substrate</name>
    </ligand>
</feature>
<reference evidence="7 8" key="1">
    <citation type="submission" date="2022-05" db="EMBL/GenBank/DDBJ databases">
        <title>Flavobacterium sp., isolated from activated sludge.</title>
        <authorList>
            <person name="Ran Q."/>
        </authorList>
    </citation>
    <scope>NUCLEOTIDE SEQUENCE [LARGE SCALE GENOMIC DNA]</scope>
    <source>
        <strain evidence="7 8">HXWNR70</strain>
    </source>
</reference>
<dbReference type="PANTHER" id="PTHR12544:SF29">
    <property type="entry name" value="GLUTAMINASE"/>
    <property type="match status" value="1"/>
</dbReference>
<accession>A0ABT0TNC9</accession>
<dbReference type="EMBL" id="JAMLJM010000004">
    <property type="protein sequence ID" value="MCL9809002.1"/>
    <property type="molecule type" value="Genomic_DNA"/>
</dbReference>
<dbReference type="NCBIfam" id="NF002133">
    <property type="entry name" value="PRK00971.1-2"/>
    <property type="match status" value="1"/>
</dbReference>
<feature type="binding site" evidence="6">
    <location>
        <position position="239"/>
    </location>
    <ligand>
        <name>substrate</name>
    </ligand>
</feature>
<organism evidence="7 8">
    <name type="scientific">Flavobacterium luminosum</name>
    <dbReference type="NCBI Taxonomy" id="2949086"/>
    <lineage>
        <taxon>Bacteria</taxon>
        <taxon>Pseudomonadati</taxon>
        <taxon>Bacteroidota</taxon>
        <taxon>Flavobacteriia</taxon>
        <taxon>Flavobacteriales</taxon>
        <taxon>Flavobacteriaceae</taxon>
        <taxon>Flavobacterium</taxon>
    </lineage>
</organism>
<comment type="caution">
    <text evidence="6">Lacks conserved residue(s) required for the propagation of feature annotation.</text>
</comment>
<comment type="caution">
    <text evidence="7">The sequence shown here is derived from an EMBL/GenBank/DDBJ whole genome shotgun (WGS) entry which is preliminary data.</text>
</comment>
<feature type="binding site" evidence="6">
    <location>
        <position position="164"/>
    </location>
    <ligand>
        <name>substrate</name>
    </ligand>
</feature>
<comment type="catalytic activity">
    <reaction evidence="5 6">
        <text>L-glutamine + H2O = L-glutamate + NH4(+)</text>
        <dbReference type="Rhea" id="RHEA:15889"/>
        <dbReference type="ChEBI" id="CHEBI:15377"/>
        <dbReference type="ChEBI" id="CHEBI:28938"/>
        <dbReference type="ChEBI" id="CHEBI:29985"/>
        <dbReference type="ChEBI" id="CHEBI:58359"/>
        <dbReference type="EC" id="3.5.1.2"/>
    </reaction>
</comment>
<keyword evidence="4 6" id="KW-0378">Hydrolase</keyword>
<dbReference type="EC" id="3.5.1.2" evidence="3 6"/>
<evidence type="ECO:0000256" key="6">
    <source>
        <dbReference type="HAMAP-Rule" id="MF_00313"/>
    </source>
</evidence>
<dbReference type="Gene3D" id="3.40.710.10">
    <property type="entry name" value="DD-peptidase/beta-lactamase superfamily"/>
    <property type="match status" value="1"/>
</dbReference>
<sequence>MEFLKILEDIYNEALQQPKTGQVATSMPELALINPDKFGLHLVTLNGENYAVGNADEKFSIQSISKALTVALAFSKLGEAIWERVGVEPSGNPFNSLVQLEYEKGIPRNPFINAGALVIADILVSELKNPKQDFLTFIREISSHETIDFNLEVAKSERQTGFRNIALANFLKSFGNIKNDVDEVLDFYFHQCSLEMTCKELAHSFYFFANEGKTKSGKQVLNKSQVKRLNAIMQTCGFYDESGEFTYKVGLPGKSGIGGGIVALYPKNFVIASWSPRLNEKGNSELGMFALERFTTITEMSIF</sequence>
<protein>
    <recommendedName>
        <fullName evidence="3 6">Glutaminase</fullName>
        <ecNumber evidence="3 6">3.5.1.2</ecNumber>
    </recommendedName>
</protein>
<dbReference type="GO" id="GO:0004359">
    <property type="term" value="F:glutaminase activity"/>
    <property type="evidence" value="ECO:0007669"/>
    <property type="project" value="UniProtKB-EC"/>
</dbReference>
<dbReference type="Proteomes" id="UP001317191">
    <property type="component" value="Unassembled WGS sequence"/>
</dbReference>
<feature type="binding site" evidence="6">
    <location>
        <position position="188"/>
    </location>
    <ligand>
        <name>substrate</name>
    </ligand>
</feature>
<evidence type="ECO:0000256" key="5">
    <source>
        <dbReference type="ARBA" id="ARBA00049534"/>
    </source>
</evidence>
<dbReference type="InterPro" id="IPR015868">
    <property type="entry name" value="Glutaminase"/>
</dbReference>
<dbReference type="NCBIfam" id="TIGR03814">
    <property type="entry name" value="Gln_ase"/>
    <property type="match status" value="1"/>
</dbReference>
<keyword evidence="8" id="KW-1185">Reference proteome</keyword>
<name>A0ABT0TNC9_9FLAO</name>
<comment type="similarity">
    <text evidence="1 6">Belongs to the glutaminase family.</text>
</comment>
<evidence type="ECO:0000313" key="8">
    <source>
        <dbReference type="Proteomes" id="UP001317191"/>
    </source>
</evidence>
<dbReference type="InterPro" id="IPR012338">
    <property type="entry name" value="Beta-lactam/transpept-like"/>
</dbReference>
<dbReference type="SUPFAM" id="SSF56601">
    <property type="entry name" value="beta-lactamase/transpeptidase-like"/>
    <property type="match status" value="1"/>
</dbReference>
<dbReference type="PANTHER" id="PTHR12544">
    <property type="entry name" value="GLUTAMINASE"/>
    <property type="match status" value="1"/>
</dbReference>
<evidence type="ECO:0000313" key="7">
    <source>
        <dbReference type="EMBL" id="MCL9809002.1"/>
    </source>
</evidence>
<keyword evidence="6" id="KW-0007">Acetylation</keyword>
<evidence type="ECO:0000256" key="4">
    <source>
        <dbReference type="ARBA" id="ARBA00022801"/>
    </source>
</evidence>
<gene>
    <name evidence="6" type="primary">glsA</name>
    <name evidence="7" type="ORF">NAT50_06475</name>
</gene>
<dbReference type="Pfam" id="PF04960">
    <property type="entry name" value="Glutaminase"/>
    <property type="match status" value="1"/>
</dbReference>
<feature type="binding site" evidence="6">
    <location>
        <position position="157"/>
    </location>
    <ligand>
        <name>substrate</name>
    </ligand>
</feature>
<dbReference type="HAMAP" id="MF_00313">
    <property type="entry name" value="Glutaminase"/>
    <property type="match status" value="1"/>
</dbReference>
<dbReference type="RefSeq" id="WP_250592412.1">
    <property type="nucleotide sequence ID" value="NZ_JAMLJM010000004.1"/>
</dbReference>
<feature type="binding site" evidence="6">
    <location>
        <position position="63"/>
    </location>
    <ligand>
        <name>substrate</name>
    </ligand>
</feature>
<comment type="subunit">
    <text evidence="2 6">Homotetramer.</text>
</comment>